<gene>
    <name evidence="5" type="ORF">HDK90DRAFT_81947</name>
</gene>
<dbReference type="PANTHER" id="PTHR20835">
    <property type="entry name" value="E3 UBIQUITIN-PROTEIN LIGASE PPP1R11-RELATED"/>
    <property type="match status" value="1"/>
</dbReference>
<evidence type="ECO:0000313" key="6">
    <source>
        <dbReference type="Proteomes" id="UP001492380"/>
    </source>
</evidence>
<feature type="compositionally biased region" description="Polar residues" evidence="4">
    <location>
        <begin position="101"/>
        <end position="111"/>
    </location>
</feature>
<feature type="compositionally biased region" description="Polar residues" evidence="4">
    <location>
        <begin position="21"/>
        <end position="36"/>
    </location>
</feature>
<dbReference type="Pfam" id="PF07491">
    <property type="entry name" value="PPI_Ypi1"/>
    <property type="match status" value="1"/>
</dbReference>
<dbReference type="PANTHER" id="PTHR20835:SF0">
    <property type="entry name" value="E3 UBIQUITIN-PROTEIN LIGASE PPP1R11"/>
    <property type="match status" value="1"/>
</dbReference>
<feature type="region of interest" description="Disordered" evidence="4">
    <location>
        <begin position="1"/>
        <end position="49"/>
    </location>
</feature>
<dbReference type="InterPro" id="IPR011107">
    <property type="entry name" value="PPI_Ypi1"/>
</dbReference>
<dbReference type="EMBL" id="JBBWRZ010000012">
    <property type="protein sequence ID" value="KAK8224501.1"/>
    <property type="molecule type" value="Genomic_DNA"/>
</dbReference>
<protein>
    <recommendedName>
        <fullName evidence="3">Type 1 phosphatases regulator</fullName>
    </recommendedName>
</protein>
<reference evidence="5 6" key="1">
    <citation type="submission" date="2024-04" db="EMBL/GenBank/DDBJ databases">
        <title>Phyllosticta paracitricarpa is synonymous to the EU quarantine fungus P. citricarpa based on phylogenomic analyses.</title>
        <authorList>
            <consortium name="Lawrence Berkeley National Laboratory"/>
            <person name="Van Ingen-Buijs V.A."/>
            <person name="Van Westerhoven A.C."/>
            <person name="Haridas S."/>
            <person name="Skiadas P."/>
            <person name="Martin F."/>
            <person name="Groenewald J.Z."/>
            <person name="Crous P.W."/>
            <person name="Seidl M.F."/>
        </authorList>
    </citation>
    <scope>NUCLEOTIDE SEQUENCE [LARGE SCALE GENOMIC DNA]</scope>
    <source>
        <strain evidence="5 6">CBS 123374</strain>
    </source>
</reference>
<comment type="subcellular location">
    <subcellularLocation>
        <location evidence="3">Nucleus</location>
    </subcellularLocation>
</comment>
<keyword evidence="5" id="KW-0650">Protein phosphatase inhibitor</keyword>
<sequence length="159" mass="17264">MSSTPNNTAMRTPESRPAGSSVITESGRSTPLNLPSGTLRLRADNSQRRHIQWADDVIDNEGMGKKSSKVCCIYHKQREFGESSDESSDDSSDSDSDSEPDNSTARPSRNSGARGRPRHSHDHGEGSCGPKKGNARARKRSPNAYEKMPNCNKNKGSSS</sequence>
<feature type="compositionally biased region" description="Polar residues" evidence="4">
    <location>
        <begin position="1"/>
        <end position="10"/>
    </location>
</feature>
<evidence type="ECO:0000256" key="2">
    <source>
        <dbReference type="ARBA" id="ARBA00005605"/>
    </source>
</evidence>
<comment type="function">
    <text evidence="1 3">Regulator of type 1 phosphatases which maintains protein phosphatase activity under strict control.</text>
</comment>
<dbReference type="Proteomes" id="UP001492380">
    <property type="component" value="Unassembled WGS sequence"/>
</dbReference>
<feature type="region of interest" description="Disordered" evidence="4">
    <location>
        <begin position="78"/>
        <end position="159"/>
    </location>
</feature>
<proteinExistence type="inferred from homology"/>
<accession>A0ABR1YAW0</accession>
<evidence type="ECO:0000256" key="1">
    <source>
        <dbReference type="ARBA" id="ARBA00003401"/>
    </source>
</evidence>
<evidence type="ECO:0000313" key="5">
    <source>
        <dbReference type="EMBL" id="KAK8224501.1"/>
    </source>
</evidence>
<dbReference type="GO" id="GO:0004864">
    <property type="term" value="F:protein phosphatase inhibitor activity"/>
    <property type="evidence" value="ECO:0007669"/>
    <property type="project" value="UniProtKB-KW"/>
</dbReference>
<organism evidence="5 6">
    <name type="scientific">Phyllosticta capitalensis</name>
    <dbReference type="NCBI Taxonomy" id="121624"/>
    <lineage>
        <taxon>Eukaryota</taxon>
        <taxon>Fungi</taxon>
        <taxon>Dikarya</taxon>
        <taxon>Ascomycota</taxon>
        <taxon>Pezizomycotina</taxon>
        <taxon>Dothideomycetes</taxon>
        <taxon>Dothideomycetes incertae sedis</taxon>
        <taxon>Botryosphaeriales</taxon>
        <taxon>Phyllostictaceae</taxon>
        <taxon>Phyllosticta</taxon>
    </lineage>
</organism>
<evidence type="ECO:0000256" key="3">
    <source>
        <dbReference type="RuleBase" id="RU367162"/>
    </source>
</evidence>
<evidence type="ECO:0000256" key="4">
    <source>
        <dbReference type="SAM" id="MobiDB-lite"/>
    </source>
</evidence>
<keyword evidence="6" id="KW-1185">Reference proteome</keyword>
<keyword evidence="3" id="KW-0539">Nucleus</keyword>
<comment type="caution">
    <text evidence="5">The sequence shown here is derived from an EMBL/GenBank/DDBJ whole genome shotgun (WGS) entry which is preliminary data.</text>
</comment>
<comment type="similarity">
    <text evidence="2 3">Belongs to the YPI1 family.</text>
</comment>
<feature type="compositionally biased region" description="Acidic residues" evidence="4">
    <location>
        <begin position="82"/>
        <end position="100"/>
    </location>
</feature>
<name>A0ABR1YAW0_9PEZI</name>